<dbReference type="AlphaFoldDB" id="A0A0B5FJD7"/>
<proteinExistence type="predicted"/>
<keyword evidence="2" id="KW-1185">Reference proteome</keyword>
<reference evidence="1 2" key="1">
    <citation type="journal article" date="2015" name="Genome Announc.">
        <title>Genomes of Geoalkalibacter ferrihydriticus Z-0531T and Geoalkalibacter subterraneus Red1T, Two Haloalkaliphilic Metal-Reducing Deltaproteobacteria.</title>
        <authorList>
            <person name="Badalamenti J.P."/>
            <person name="Krajmalnik-Brown R."/>
            <person name="Torres C.I."/>
            <person name="Bond D.R."/>
        </authorList>
    </citation>
    <scope>NUCLEOTIDE SEQUENCE [LARGE SCALE GENOMIC DNA]</scope>
    <source>
        <strain evidence="1 2">Red1</strain>
        <plasmid evidence="2">Plasmid pGSUB1</plasmid>
    </source>
</reference>
<keyword evidence="1" id="KW-0614">Plasmid</keyword>
<geneLocation type="plasmid" evidence="1 2">
    <name>pGSUB1</name>
</geneLocation>
<dbReference type="KEGG" id="gsb:GSUB_17555"/>
<dbReference type="Proteomes" id="UP000035036">
    <property type="component" value="Plasmid pGSUB1"/>
</dbReference>
<name>A0A0B5FJD7_9BACT</name>
<evidence type="ECO:0000313" key="1">
    <source>
        <dbReference type="EMBL" id="AJF08282.1"/>
    </source>
</evidence>
<dbReference type="RefSeq" id="WP_040202945.1">
    <property type="nucleotide sequence ID" value="NZ_CP010312.1"/>
</dbReference>
<sequence>MERNQQQSVEELAERMRRFMQTRGWSKEQALQFLMGAGIATPGGELAPEYRCDRGESISVEQARSQLAAAMDRGTQCPCCDQFVKRYRRKLNSGLAALLVRVYSEVSVRDSEGGWLHIRDAVKDLTGTDYAILRHFGLLEPYQQGGRRGGAGLWRLTEKGTLFVEGKTSVPEAVYLLNNKVHGYSPQTISIQEALGNAFDWDELMGRSLLGKAC</sequence>
<dbReference type="EMBL" id="CP010312">
    <property type="protein sequence ID" value="AJF08282.1"/>
    <property type="molecule type" value="Genomic_DNA"/>
</dbReference>
<gene>
    <name evidence="1" type="ORF">GSUB_17555</name>
</gene>
<accession>A0A0B5FJD7</accession>
<dbReference type="HOGENOM" id="CLU_1287294_0_0_7"/>
<dbReference type="OrthoDB" id="5191582at2"/>
<protein>
    <submittedName>
        <fullName evidence="1">Uncharacterized protein</fullName>
    </submittedName>
</protein>
<organism evidence="1 2">
    <name type="scientific">Geoalkalibacter subterraneus</name>
    <dbReference type="NCBI Taxonomy" id="483547"/>
    <lineage>
        <taxon>Bacteria</taxon>
        <taxon>Pseudomonadati</taxon>
        <taxon>Thermodesulfobacteriota</taxon>
        <taxon>Desulfuromonadia</taxon>
        <taxon>Desulfuromonadales</taxon>
        <taxon>Geoalkalibacteraceae</taxon>
        <taxon>Geoalkalibacter</taxon>
    </lineage>
</organism>
<evidence type="ECO:0000313" key="2">
    <source>
        <dbReference type="Proteomes" id="UP000035036"/>
    </source>
</evidence>